<comment type="caution">
    <text evidence="11">The sequence shown here is derived from an EMBL/GenBank/DDBJ whole genome shotgun (WGS) entry which is preliminary data.</text>
</comment>
<dbReference type="PROSITE" id="PS50920">
    <property type="entry name" value="SOLCAR"/>
    <property type="match status" value="1"/>
</dbReference>
<sequence>MFKDHGIRGPYRGITATALRDTAFGVYFVTAAAILRYFAPSPLPSNHSAELISEAGSRALSHSLHVQMLSGGIAGVTSWLATYPFDVIKAHIQSTHSTEGDKPFSITRSTFRKIYSLGGPNVFY</sequence>
<keyword evidence="4 9" id="KW-0812">Transmembrane</keyword>
<evidence type="ECO:0000313" key="12">
    <source>
        <dbReference type="Proteomes" id="UP000287166"/>
    </source>
</evidence>
<evidence type="ECO:0000256" key="5">
    <source>
        <dbReference type="ARBA" id="ARBA00022737"/>
    </source>
</evidence>
<evidence type="ECO:0000256" key="2">
    <source>
        <dbReference type="ARBA" id="ARBA00006375"/>
    </source>
</evidence>
<proteinExistence type="inferred from homology"/>
<dbReference type="AlphaFoldDB" id="A0A401GHS3"/>
<dbReference type="Gene3D" id="1.50.40.10">
    <property type="entry name" value="Mitochondrial carrier domain"/>
    <property type="match status" value="1"/>
</dbReference>
<evidence type="ECO:0000256" key="8">
    <source>
        <dbReference type="ARBA" id="ARBA00023136"/>
    </source>
</evidence>
<dbReference type="InParanoid" id="A0A401GHS3"/>
<protein>
    <recommendedName>
        <fullName evidence="13">Mitochondrial carrier</fullName>
    </recommendedName>
</protein>
<evidence type="ECO:0000256" key="10">
    <source>
        <dbReference type="RuleBase" id="RU000488"/>
    </source>
</evidence>
<evidence type="ECO:0008006" key="13">
    <source>
        <dbReference type="Google" id="ProtNLM"/>
    </source>
</evidence>
<accession>A0A401GHS3</accession>
<gene>
    <name evidence="11" type="ORF">SCP_0400930</name>
</gene>
<evidence type="ECO:0000256" key="6">
    <source>
        <dbReference type="ARBA" id="ARBA00022989"/>
    </source>
</evidence>
<keyword evidence="6" id="KW-1133">Transmembrane helix</keyword>
<keyword evidence="3 10" id="KW-0813">Transport</keyword>
<dbReference type="EMBL" id="BFAD01000004">
    <property type="protein sequence ID" value="GBE81722.1"/>
    <property type="molecule type" value="Genomic_DNA"/>
</dbReference>
<comment type="subcellular location">
    <subcellularLocation>
        <location evidence="1">Mitochondrion membrane</location>
        <topology evidence="1">Multi-pass membrane protein</topology>
    </subcellularLocation>
</comment>
<dbReference type="GO" id="GO:0022857">
    <property type="term" value="F:transmembrane transporter activity"/>
    <property type="evidence" value="ECO:0007669"/>
    <property type="project" value="TreeGrafter"/>
</dbReference>
<dbReference type="Pfam" id="PF00153">
    <property type="entry name" value="Mito_carr"/>
    <property type="match status" value="1"/>
</dbReference>
<dbReference type="GeneID" id="38778639"/>
<dbReference type="OrthoDB" id="14252at2759"/>
<dbReference type="InterPro" id="IPR023395">
    <property type="entry name" value="MCP_dom_sf"/>
</dbReference>
<evidence type="ECO:0000256" key="1">
    <source>
        <dbReference type="ARBA" id="ARBA00004225"/>
    </source>
</evidence>
<organism evidence="11 12">
    <name type="scientific">Sparassis crispa</name>
    <dbReference type="NCBI Taxonomy" id="139825"/>
    <lineage>
        <taxon>Eukaryota</taxon>
        <taxon>Fungi</taxon>
        <taxon>Dikarya</taxon>
        <taxon>Basidiomycota</taxon>
        <taxon>Agaricomycotina</taxon>
        <taxon>Agaricomycetes</taxon>
        <taxon>Polyporales</taxon>
        <taxon>Sparassidaceae</taxon>
        <taxon>Sparassis</taxon>
    </lineage>
</organism>
<dbReference type="InterPro" id="IPR050567">
    <property type="entry name" value="Mitochondrial_Carrier"/>
</dbReference>
<evidence type="ECO:0000256" key="9">
    <source>
        <dbReference type="PROSITE-ProRule" id="PRU00282"/>
    </source>
</evidence>
<keyword evidence="5" id="KW-0677">Repeat</keyword>
<evidence type="ECO:0000256" key="7">
    <source>
        <dbReference type="ARBA" id="ARBA00023128"/>
    </source>
</evidence>
<dbReference type="Proteomes" id="UP000287166">
    <property type="component" value="Unassembled WGS sequence"/>
</dbReference>
<dbReference type="RefSeq" id="XP_027612635.1">
    <property type="nucleotide sequence ID" value="XM_027756834.1"/>
</dbReference>
<dbReference type="InterPro" id="IPR018108">
    <property type="entry name" value="MCP_transmembrane"/>
</dbReference>
<keyword evidence="7" id="KW-0496">Mitochondrion</keyword>
<dbReference type="PANTHER" id="PTHR45624:SF10">
    <property type="entry name" value="SLC (SOLUTE CARRIER) HOMOLOG"/>
    <property type="match status" value="1"/>
</dbReference>
<keyword evidence="12" id="KW-1185">Reference proteome</keyword>
<evidence type="ECO:0000313" key="11">
    <source>
        <dbReference type="EMBL" id="GBE81722.1"/>
    </source>
</evidence>
<keyword evidence="8 9" id="KW-0472">Membrane</keyword>
<evidence type="ECO:0000256" key="4">
    <source>
        <dbReference type="ARBA" id="ARBA00022692"/>
    </source>
</evidence>
<comment type="similarity">
    <text evidence="2 10">Belongs to the mitochondrial carrier (TC 2.A.29) family.</text>
</comment>
<dbReference type="SUPFAM" id="SSF103506">
    <property type="entry name" value="Mitochondrial carrier"/>
    <property type="match status" value="1"/>
</dbReference>
<dbReference type="GO" id="GO:0031966">
    <property type="term" value="C:mitochondrial membrane"/>
    <property type="evidence" value="ECO:0007669"/>
    <property type="project" value="UniProtKB-SubCell"/>
</dbReference>
<evidence type="ECO:0000256" key="3">
    <source>
        <dbReference type="ARBA" id="ARBA00022448"/>
    </source>
</evidence>
<reference evidence="11 12" key="1">
    <citation type="journal article" date="2018" name="Sci. Rep.">
        <title>Genome sequence of the cauliflower mushroom Sparassis crispa (Hanabiratake) and its association with beneficial usage.</title>
        <authorList>
            <person name="Kiyama R."/>
            <person name="Furutani Y."/>
            <person name="Kawaguchi K."/>
            <person name="Nakanishi T."/>
        </authorList>
    </citation>
    <scope>NUCLEOTIDE SEQUENCE [LARGE SCALE GENOMIC DNA]</scope>
</reference>
<name>A0A401GHS3_9APHY</name>
<feature type="repeat" description="Solcar" evidence="9">
    <location>
        <begin position="62"/>
        <end position="124"/>
    </location>
</feature>
<dbReference type="PANTHER" id="PTHR45624">
    <property type="entry name" value="MITOCHONDRIAL BASIC AMINO ACIDS TRANSPORTER-RELATED"/>
    <property type="match status" value="1"/>
</dbReference>